<feature type="domain" description="Acyltransferase 3" evidence="2">
    <location>
        <begin position="17"/>
        <end position="352"/>
    </location>
</feature>
<feature type="transmembrane region" description="Helical" evidence="1">
    <location>
        <begin position="304"/>
        <end position="320"/>
    </location>
</feature>
<dbReference type="AlphaFoldDB" id="A0A919IYL4"/>
<organism evidence="3 4">
    <name type="scientific">Paractinoplanes ferrugineus</name>
    <dbReference type="NCBI Taxonomy" id="113564"/>
    <lineage>
        <taxon>Bacteria</taxon>
        <taxon>Bacillati</taxon>
        <taxon>Actinomycetota</taxon>
        <taxon>Actinomycetes</taxon>
        <taxon>Micromonosporales</taxon>
        <taxon>Micromonosporaceae</taxon>
        <taxon>Paractinoplanes</taxon>
    </lineage>
</organism>
<feature type="transmembrane region" description="Helical" evidence="1">
    <location>
        <begin position="340"/>
        <end position="360"/>
    </location>
</feature>
<feature type="transmembrane region" description="Helical" evidence="1">
    <location>
        <begin position="217"/>
        <end position="238"/>
    </location>
</feature>
<dbReference type="PANTHER" id="PTHR23028:SF53">
    <property type="entry name" value="ACYL_TRANSF_3 DOMAIN-CONTAINING PROTEIN"/>
    <property type="match status" value="1"/>
</dbReference>
<dbReference type="EMBL" id="BOMM01000016">
    <property type="protein sequence ID" value="GIE10613.1"/>
    <property type="molecule type" value="Genomic_DNA"/>
</dbReference>
<comment type="caution">
    <text evidence="3">The sequence shown here is derived from an EMBL/GenBank/DDBJ whole genome shotgun (WGS) entry which is preliminary data.</text>
</comment>
<dbReference type="Pfam" id="PF01757">
    <property type="entry name" value="Acyl_transf_3"/>
    <property type="match status" value="1"/>
</dbReference>
<evidence type="ECO:0000259" key="2">
    <source>
        <dbReference type="Pfam" id="PF01757"/>
    </source>
</evidence>
<feature type="transmembrane region" description="Helical" evidence="1">
    <location>
        <begin position="20"/>
        <end position="37"/>
    </location>
</feature>
<keyword evidence="4" id="KW-1185">Reference proteome</keyword>
<evidence type="ECO:0000313" key="4">
    <source>
        <dbReference type="Proteomes" id="UP000598174"/>
    </source>
</evidence>
<dbReference type="GO" id="GO:0000271">
    <property type="term" value="P:polysaccharide biosynthetic process"/>
    <property type="evidence" value="ECO:0007669"/>
    <property type="project" value="TreeGrafter"/>
</dbReference>
<proteinExistence type="predicted"/>
<evidence type="ECO:0000313" key="3">
    <source>
        <dbReference type="EMBL" id="GIE10613.1"/>
    </source>
</evidence>
<dbReference type="RefSeq" id="WP_203817146.1">
    <property type="nucleotide sequence ID" value="NZ_BAAABP010000071.1"/>
</dbReference>
<sequence length="405" mass="45247">MSGTTTFGPHERRPELKALTGLRAVAAIAVVVSHVGVPKSLPHPLAQIAHWGYIGVPLFFMLSGVVLGYNYPQLTYKQHRRTIKFYIARIARVMPLYWVMVIYSALLYVSVDHQQYPKVFLMNIFGVQTWSGDLLAAQSRYNGPGWSIGAELFFYFLFPFVVPLVAGAAKRWGAKALLLIAGGMALVSLILFAYFVISGRADLPAADPGSAHRWLYRNPLCQLPIFLVGVAISFLLPYARQWSDLTHHVIQTLVLAYVLVLAMVRGEGGFWGAGSFGPFFVIPFAVALMSLASDRGWFARILRTRPMVTLGVASYALYITHRWFVWQLSTSDPVTKGHDIAPYVGFVVTICVLLLIGEGAHRYVEEPARRWIVNMTNRWARKFPARRRIPAQPAAPVQERDSVSV</sequence>
<gene>
    <name evidence="3" type="ORF">Afe05nite_24530</name>
</gene>
<feature type="transmembrane region" description="Helical" evidence="1">
    <location>
        <begin position="270"/>
        <end position="292"/>
    </location>
</feature>
<keyword evidence="1" id="KW-0812">Transmembrane</keyword>
<reference evidence="3" key="1">
    <citation type="submission" date="2021-01" db="EMBL/GenBank/DDBJ databases">
        <title>Whole genome shotgun sequence of Actinoplanes ferrugineus NBRC 15555.</title>
        <authorList>
            <person name="Komaki H."/>
            <person name="Tamura T."/>
        </authorList>
    </citation>
    <scope>NUCLEOTIDE SEQUENCE</scope>
    <source>
        <strain evidence="3">NBRC 15555</strain>
    </source>
</reference>
<keyword evidence="1" id="KW-0472">Membrane</keyword>
<feature type="transmembrane region" description="Helical" evidence="1">
    <location>
        <begin position="176"/>
        <end position="197"/>
    </location>
</feature>
<keyword evidence="3" id="KW-0808">Transferase</keyword>
<name>A0A919IYL4_9ACTN</name>
<feature type="transmembrane region" description="Helical" evidence="1">
    <location>
        <begin position="152"/>
        <end position="169"/>
    </location>
</feature>
<dbReference type="GO" id="GO:0016747">
    <property type="term" value="F:acyltransferase activity, transferring groups other than amino-acyl groups"/>
    <property type="evidence" value="ECO:0007669"/>
    <property type="project" value="InterPro"/>
</dbReference>
<dbReference type="PANTHER" id="PTHR23028">
    <property type="entry name" value="ACETYLTRANSFERASE"/>
    <property type="match status" value="1"/>
</dbReference>
<dbReference type="InterPro" id="IPR050879">
    <property type="entry name" value="Acyltransferase_3"/>
</dbReference>
<keyword evidence="1" id="KW-1133">Transmembrane helix</keyword>
<protein>
    <submittedName>
        <fullName evidence="3">Acyltransferase</fullName>
    </submittedName>
</protein>
<keyword evidence="3" id="KW-0012">Acyltransferase</keyword>
<evidence type="ECO:0000256" key="1">
    <source>
        <dbReference type="SAM" id="Phobius"/>
    </source>
</evidence>
<feature type="transmembrane region" description="Helical" evidence="1">
    <location>
        <begin position="245"/>
        <end position="264"/>
    </location>
</feature>
<dbReference type="Proteomes" id="UP000598174">
    <property type="component" value="Unassembled WGS sequence"/>
</dbReference>
<dbReference type="GO" id="GO:0016020">
    <property type="term" value="C:membrane"/>
    <property type="evidence" value="ECO:0007669"/>
    <property type="project" value="TreeGrafter"/>
</dbReference>
<accession>A0A919IYL4</accession>
<dbReference type="InterPro" id="IPR002656">
    <property type="entry name" value="Acyl_transf_3_dom"/>
</dbReference>
<feature type="transmembrane region" description="Helical" evidence="1">
    <location>
        <begin position="49"/>
        <end position="69"/>
    </location>
</feature>
<feature type="transmembrane region" description="Helical" evidence="1">
    <location>
        <begin position="90"/>
        <end position="111"/>
    </location>
</feature>